<proteinExistence type="inferred from homology"/>
<sequence>MSDQTPADQKADQKSAPKSPPLSASEEWSEFIKTAMIAVVLALLIRTFLYEPFNIPSGSMKPTLEVGDYLFVSKPAYGYSRYSFPFGLAPIGGRVWAKAPERGDVAVFKLPTNPRIDYIKRIVGMPGDTVQVIEGRLYINRQIVPRESVGLKRVDEDGSIVVMTEYLETLPNGVVHSIYEEGDDHPLDNTPEYTVPDGHYFAMGDNRDNSQDSRVMNHVGFIPYENIVGRASFLFFSTNGSASLAEVWKWPGAIRYSRLLMSVEPVKVEAPTSAPAPAPAAVN</sequence>
<evidence type="ECO:0000256" key="8">
    <source>
        <dbReference type="RuleBase" id="RU003993"/>
    </source>
</evidence>
<dbReference type="KEGG" id="man:A11S_2204"/>
<dbReference type="GO" id="GO:0009003">
    <property type="term" value="F:signal peptidase activity"/>
    <property type="evidence" value="ECO:0007669"/>
    <property type="project" value="UniProtKB-EC"/>
</dbReference>
<dbReference type="NCBIfam" id="TIGR02227">
    <property type="entry name" value="sigpep_I_bact"/>
    <property type="match status" value="1"/>
</dbReference>
<dbReference type="GO" id="GO:0016020">
    <property type="term" value="C:membrane"/>
    <property type="evidence" value="ECO:0007669"/>
    <property type="project" value="UniProtKB-SubCell"/>
</dbReference>
<evidence type="ECO:0000256" key="6">
    <source>
        <dbReference type="ARBA" id="ARBA00022801"/>
    </source>
</evidence>
<dbReference type="Gene3D" id="2.10.109.10">
    <property type="entry name" value="Umud Fragment, subunit A"/>
    <property type="match status" value="1"/>
</dbReference>
<dbReference type="OrthoDB" id="9815782at2"/>
<dbReference type="SUPFAM" id="SSF51306">
    <property type="entry name" value="LexA/Signal peptidase"/>
    <property type="match status" value="1"/>
</dbReference>
<evidence type="ECO:0000313" key="12">
    <source>
        <dbReference type="EMBL" id="AGH99000.1"/>
    </source>
</evidence>
<feature type="domain" description="Peptidase S26" evidence="11">
    <location>
        <begin position="29"/>
        <end position="235"/>
    </location>
</feature>
<feature type="active site" evidence="7">
    <location>
        <position position="59"/>
    </location>
</feature>
<organism evidence="12 13">
    <name type="scientific">Micavibrio aeruginosavorus EPB</name>
    <dbReference type="NCBI Taxonomy" id="349215"/>
    <lineage>
        <taxon>Bacteria</taxon>
        <taxon>Pseudomonadati</taxon>
        <taxon>Bdellovibrionota</taxon>
        <taxon>Bdellovibrionia</taxon>
        <taxon>Bdellovibrionales</taxon>
        <taxon>Pseudobdellovibrionaceae</taxon>
        <taxon>Micavibrio</taxon>
    </lineage>
</organism>
<dbReference type="GO" id="GO:0006465">
    <property type="term" value="P:signal peptide processing"/>
    <property type="evidence" value="ECO:0007669"/>
    <property type="project" value="InterPro"/>
</dbReference>
<keyword evidence="6 8" id="KW-0378">Hydrolase</keyword>
<comment type="subcellular location">
    <subcellularLocation>
        <location evidence="9">Membrane</location>
        <topology evidence="9">Single-pass type II membrane protein</topology>
    </subcellularLocation>
</comment>
<evidence type="ECO:0000313" key="13">
    <source>
        <dbReference type="Proteomes" id="UP000011932"/>
    </source>
</evidence>
<dbReference type="PRINTS" id="PR00727">
    <property type="entry name" value="LEADERPTASE"/>
</dbReference>
<dbReference type="Pfam" id="PF10502">
    <property type="entry name" value="Peptidase_S26"/>
    <property type="match status" value="1"/>
</dbReference>
<dbReference type="PROSITE" id="PS00760">
    <property type="entry name" value="SPASE_I_2"/>
    <property type="match status" value="1"/>
</dbReference>
<dbReference type="RefSeq" id="WP_015468513.1">
    <property type="nucleotide sequence ID" value="NC_020812.1"/>
</dbReference>
<evidence type="ECO:0000256" key="9">
    <source>
        <dbReference type="RuleBase" id="RU362042"/>
    </source>
</evidence>
<evidence type="ECO:0000256" key="3">
    <source>
        <dbReference type="ARBA" id="ARBA00013208"/>
    </source>
</evidence>
<dbReference type="MEROPS" id="S26.001"/>
<feature type="active site" evidence="7">
    <location>
        <position position="120"/>
    </location>
</feature>
<accession>M4VKJ2</accession>
<evidence type="ECO:0000256" key="5">
    <source>
        <dbReference type="ARBA" id="ARBA00022670"/>
    </source>
</evidence>
<evidence type="ECO:0000256" key="10">
    <source>
        <dbReference type="SAM" id="MobiDB-lite"/>
    </source>
</evidence>
<feature type="region of interest" description="Disordered" evidence="10">
    <location>
        <begin position="1"/>
        <end position="23"/>
    </location>
</feature>
<dbReference type="EC" id="3.4.21.89" evidence="3 8"/>
<dbReference type="Proteomes" id="UP000011932">
    <property type="component" value="Chromosome"/>
</dbReference>
<comment type="similarity">
    <text evidence="2 9">Belongs to the peptidase S26 family.</text>
</comment>
<evidence type="ECO:0000256" key="2">
    <source>
        <dbReference type="ARBA" id="ARBA00009370"/>
    </source>
</evidence>
<dbReference type="CDD" id="cd06530">
    <property type="entry name" value="S26_SPase_I"/>
    <property type="match status" value="1"/>
</dbReference>
<comment type="catalytic activity">
    <reaction evidence="1 8">
        <text>Cleavage of hydrophobic, N-terminal signal or leader sequences from secreted and periplasmic proteins.</text>
        <dbReference type="EC" id="3.4.21.89"/>
    </reaction>
</comment>
<evidence type="ECO:0000256" key="1">
    <source>
        <dbReference type="ARBA" id="ARBA00000677"/>
    </source>
</evidence>
<dbReference type="PANTHER" id="PTHR43390:SF1">
    <property type="entry name" value="CHLOROPLAST PROCESSING PEPTIDASE"/>
    <property type="match status" value="1"/>
</dbReference>
<dbReference type="PROSITE" id="PS00501">
    <property type="entry name" value="SPASE_I_1"/>
    <property type="match status" value="1"/>
</dbReference>
<name>M4VKJ2_9BACT</name>
<dbReference type="EMBL" id="CP003538">
    <property type="protein sequence ID" value="AGH99000.1"/>
    <property type="molecule type" value="Genomic_DNA"/>
</dbReference>
<dbReference type="HOGENOM" id="CLU_028723_1_2_5"/>
<dbReference type="STRING" id="349215.A11S_2204"/>
<dbReference type="InterPro" id="IPR036286">
    <property type="entry name" value="LexA/Signal_pep-like_sf"/>
</dbReference>
<evidence type="ECO:0000259" key="11">
    <source>
        <dbReference type="Pfam" id="PF10502"/>
    </source>
</evidence>
<reference evidence="12 13" key="1">
    <citation type="journal article" date="2013" name="ISME J.">
        <title>By their genes ye shall know them: genomic signatures of predatory bacteria.</title>
        <authorList>
            <person name="Pasternak Z."/>
            <person name="Pietrokovski S."/>
            <person name="Rotem O."/>
            <person name="Gophna U."/>
            <person name="Lurie-Weinberger M.N."/>
            <person name="Jurkevitch E."/>
        </authorList>
    </citation>
    <scope>NUCLEOTIDE SEQUENCE [LARGE SCALE GENOMIC DNA]</scope>
    <source>
        <strain evidence="12">EPB</strain>
    </source>
</reference>
<dbReference type="GO" id="GO:0004252">
    <property type="term" value="F:serine-type endopeptidase activity"/>
    <property type="evidence" value="ECO:0007669"/>
    <property type="project" value="InterPro"/>
</dbReference>
<keyword evidence="5 8" id="KW-0645">Protease</keyword>
<dbReference type="InterPro" id="IPR000223">
    <property type="entry name" value="Pept_S26A_signal_pept_1"/>
</dbReference>
<evidence type="ECO:0000256" key="4">
    <source>
        <dbReference type="ARBA" id="ARBA00019232"/>
    </source>
</evidence>
<protein>
    <recommendedName>
        <fullName evidence="4 8">Signal peptidase I</fullName>
        <ecNumber evidence="3 8">3.4.21.89</ecNumber>
    </recommendedName>
</protein>
<dbReference type="InterPro" id="IPR019757">
    <property type="entry name" value="Pept_S26A_signal_pept_1_Lys-AS"/>
</dbReference>
<dbReference type="AlphaFoldDB" id="M4VKJ2"/>
<dbReference type="InterPro" id="IPR019756">
    <property type="entry name" value="Pept_S26A_signal_pept_1_Ser-AS"/>
</dbReference>
<gene>
    <name evidence="12" type="ORF">A11S_2204</name>
</gene>
<dbReference type="InterPro" id="IPR019533">
    <property type="entry name" value="Peptidase_S26"/>
</dbReference>
<dbReference type="PANTHER" id="PTHR43390">
    <property type="entry name" value="SIGNAL PEPTIDASE I"/>
    <property type="match status" value="1"/>
</dbReference>
<dbReference type="PATRIC" id="fig|349215.9.peg.2136"/>
<evidence type="ECO:0000256" key="7">
    <source>
        <dbReference type="PIRSR" id="PIRSR600223-1"/>
    </source>
</evidence>